<protein>
    <recommendedName>
        <fullName evidence="1">HTH cro/C1-type domain-containing protein</fullName>
    </recommendedName>
</protein>
<accession>A0ABW5RFJ0</accession>
<dbReference type="EMBL" id="JBHUMM010000043">
    <property type="protein sequence ID" value="MFD2672792.1"/>
    <property type="molecule type" value="Genomic_DNA"/>
</dbReference>
<name>A0ABW5RFJ0_9BACL</name>
<dbReference type="InterPro" id="IPR010982">
    <property type="entry name" value="Lambda_DNA-bd_dom_sf"/>
</dbReference>
<proteinExistence type="predicted"/>
<evidence type="ECO:0000313" key="2">
    <source>
        <dbReference type="EMBL" id="MFD2672792.1"/>
    </source>
</evidence>
<dbReference type="Proteomes" id="UP001597497">
    <property type="component" value="Unassembled WGS sequence"/>
</dbReference>
<evidence type="ECO:0000313" key="3">
    <source>
        <dbReference type="Proteomes" id="UP001597497"/>
    </source>
</evidence>
<evidence type="ECO:0000259" key="1">
    <source>
        <dbReference type="PROSITE" id="PS50943"/>
    </source>
</evidence>
<dbReference type="InterPro" id="IPR001387">
    <property type="entry name" value="Cro/C1-type_HTH"/>
</dbReference>
<gene>
    <name evidence="2" type="ORF">ACFSUC_14585</name>
</gene>
<dbReference type="RefSeq" id="WP_379930354.1">
    <property type="nucleotide sequence ID" value="NZ_JBHUMM010000043.1"/>
</dbReference>
<sequence>MKITPNTIRIIRRVYRLTLEDMAAILNTSAAGMWRIEHDQRPLTADMVAKIKIELELTPAKLQRILEIYNELERNPTRMELARRKISITEVPSQV</sequence>
<organism evidence="2 3">
    <name type="scientific">Marinicrinis sediminis</name>
    <dbReference type="NCBI Taxonomy" id="1652465"/>
    <lineage>
        <taxon>Bacteria</taxon>
        <taxon>Bacillati</taxon>
        <taxon>Bacillota</taxon>
        <taxon>Bacilli</taxon>
        <taxon>Bacillales</taxon>
        <taxon>Paenibacillaceae</taxon>
    </lineage>
</organism>
<comment type="caution">
    <text evidence="2">The sequence shown here is derived from an EMBL/GenBank/DDBJ whole genome shotgun (WGS) entry which is preliminary data.</text>
</comment>
<keyword evidence="3" id="KW-1185">Reference proteome</keyword>
<dbReference type="PROSITE" id="PS50943">
    <property type="entry name" value="HTH_CROC1"/>
    <property type="match status" value="1"/>
</dbReference>
<dbReference type="SUPFAM" id="SSF47413">
    <property type="entry name" value="lambda repressor-like DNA-binding domains"/>
    <property type="match status" value="1"/>
</dbReference>
<reference evidence="3" key="1">
    <citation type="journal article" date="2019" name="Int. J. Syst. Evol. Microbiol.">
        <title>The Global Catalogue of Microorganisms (GCM) 10K type strain sequencing project: providing services to taxonomists for standard genome sequencing and annotation.</title>
        <authorList>
            <consortium name="The Broad Institute Genomics Platform"/>
            <consortium name="The Broad Institute Genome Sequencing Center for Infectious Disease"/>
            <person name="Wu L."/>
            <person name="Ma J."/>
        </authorList>
    </citation>
    <scope>NUCLEOTIDE SEQUENCE [LARGE SCALE GENOMIC DNA]</scope>
    <source>
        <strain evidence="3">KCTC 33676</strain>
    </source>
</reference>
<dbReference type="Gene3D" id="1.10.260.40">
    <property type="entry name" value="lambda repressor-like DNA-binding domains"/>
    <property type="match status" value="1"/>
</dbReference>
<feature type="domain" description="HTH cro/C1-type" evidence="1">
    <location>
        <begin position="8"/>
        <end position="62"/>
    </location>
</feature>